<dbReference type="NCBIfam" id="TIGR00172">
    <property type="entry name" value="maf"/>
    <property type="match status" value="1"/>
</dbReference>
<dbReference type="PIRSF" id="PIRSF006305">
    <property type="entry name" value="Maf"/>
    <property type="match status" value="1"/>
</dbReference>
<dbReference type="AlphaFoldDB" id="A0A7D5IBJ7"/>
<name>A0A7D5IBJ7_9EURY</name>
<reference evidence="4 5" key="1">
    <citation type="submission" date="2020-06" db="EMBL/GenBank/DDBJ databases">
        <title>Methanolobus halotolerans sp. nov., isolated from a saline lake Tus in Siberia.</title>
        <authorList>
            <person name="Shen Y."/>
            <person name="Chen S.-C."/>
            <person name="Lai M.-C."/>
            <person name="Huang H.-H."/>
            <person name="Chiu H.-H."/>
            <person name="Tang S.-L."/>
            <person name="Rogozin D.Y."/>
            <person name="Degermendzhy A.G."/>
        </authorList>
    </citation>
    <scope>NUCLEOTIDE SEQUENCE [LARGE SCALE GENOMIC DNA]</scope>
    <source>
        <strain evidence="4 5">DSM 21339</strain>
    </source>
</reference>
<keyword evidence="5" id="KW-1185">Reference proteome</keyword>
<feature type="site" description="Important for substrate specificity" evidence="3">
    <location>
        <position position="155"/>
    </location>
</feature>
<dbReference type="Proteomes" id="UP000509594">
    <property type="component" value="Chromosome"/>
</dbReference>
<evidence type="ECO:0000313" key="4">
    <source>
        <dbReference type="EMBL" id="QLC49869.1"/>
    </source>
</evidence>
<gene>
    <name evidence="4" type="primary">maf</name>
    <name evidence="4" type="ORF">HWN40_06210</name>
</gene>
<dbReference type="OrthoDB" id="45223at2157"/>
<dbReference type="InterPro" id="IPR003697">
    <property type="entry name" value="Maf-like"/>
</dbReference>
<comment type="similarity">
    <text evidence="3">Belongs to the Maf family. YhdE subfamily.</text>
</comment>
<dbReference type="GO" id="GO:0009117">
    <property type="term" value="P:nucleotide metabolic process"/>
    <property type="evidence" value="ECO:0007669"/>
    <property type="project" value="UniProtKB-KW"/>
</dbReference>
<feature type="active site" description="Proton acceptor" evidence="3">
    <location>
        <position position="70"/>
    </location>
</feature>
<feature type="site" description="Important for substrate specificity" evidence="3">
    <location>
        <position position="71"/>
    </location>
</feature>
<dbReference type="GO" id="GO:0005737">
    <property type="term" value="C:cytoplasm"/>
    <property type="evidence" value="ECO:0007669"/>
    <property type="project" value="UniProtKB-SubCell"/>
</dbReference>
<dbReference type="CDD" id="cd00555">
    <property type="entry name" value="Maf"/>
    <property type="match status" value="1"/>
</dbReference>
<keyword evidence="2 3" id="KW-0378">Hydrolase</keyword>
<evidence type="ECO:0000256" key="2">
    <source>
        <dbReference type="ARBA" id="ARBA00022801"/>
    </source>
</evidence>
<comment type="catalytic activity">
    <reaction evidence="3">
        <text>UTP + H2O = UMP + diphosphate + H(+)</text>
        <dbReference type="Rhea" id="RHEA:29395"/>
        <dbReference type="ChEBI" id="CHEBI:15377"/>
        <dbReference type="ChEBI" id="CHEBI:15378"/>
        <dbReference type="ChEBI" id="CHEBI:33019"/>
        <dbReference type="ChEBI" id="CHEBI:46398"/>
        <dbReference type="ChEBI" id="CHEBI:57865"/>
        <dbReference type="EC" id="3.6.1.9"/>
    </reaction>
</comment>
<accession>A0A7D5IBJ7</accession>
<dbReference type="EMBL" id="CP058215">
    <property type="protein sequence ID" value="QLC49869.1"/>
    <property type="molecule type" value="Genomic_DNA"/>
</dbReference>
<dbReference type="SUPFAM" id="SSF52972">
    <property type="entry name" value="ITPase-like"/>
    <property type="match status" value="1"/>
</dbReference>
<organism evidence="4 5">
    <name type="scientific">Methanolobus zinderi</name>
    <dbReference type="NCBI Taxonomy" id="536044"/>
    <lineage>
        <taxon>Archaea</taxon>
        <taxon>Methanobacteriati</taxon>
        <taxon>Methanobacteriota</taxon>
        <taxon>Stenosarchaea group</taxon>
        <taxon>Methanomicrobia</taxon>
        <taxon>Methanosarcinales</taxon>
        <taxon>Methanosarcinaceae</taxon>
        <taxon>Methanolobus</taxon>
    </lineage>
</organism>
<proteinExistence type="inferred from homology"/>
<dbReference type="Pfam" id="PF02545">
    <property type="entry name" value="Maf"/>
    <property type="match status" value="1"/>
</dbReference>
<evidence type="ECO:0000256" key="3">
    <source>
        <dbReference type="HAMAP-Rule" id="MF_00528"/>
    </source>
</evidence>
<comment type="subcellular location">
    <subcellularLocation>
        <location evidence="3">Cytoplasm</location>
    </subcellularLocation>
</comment>
<comment type="cofactor">
    <cofactor evidence="1 3">
        <name>a divalent metal cation</name>
        <dbReference type="ChEBI" id="CHEBI:60240"/>
    </cofactor>
</comment>
<evidence type="ECO:0000313" key="5">
    <source>
        <dbReference type="Proteomes" id="UP000509594"/>
    </source>
</evidence>
<dbReference type="EC" id="3.6.1.9" evidence="3"/>
<evidence type="ECO:0000256" key="1">
    <source>
        <dbReference type="ARBA" id="ARBA00001968"/>
    </source>
</evidence>
<keyword evidence="3" id="KW-0963">Cytoplasm</keyword>
<dbReference type="Gene3D" id="3.90.950.10">
    <property type="match status" value="1"/>
</dbReference>
<protein>
    <recommendedName>
        <fullName evidence="3">dTTP/UTP pyrophosphatase</fullName>
        <shortName evidence="3">dTTPase/UTPase</shortName>
        <ecNumber evidence="3">3.6.1.9</ecNumber>
    </recommendedName>
    <alternativeName>
        <fullName evidence="3">Nucleoside triphosphate pyrophosphatase</fullName>
    </alternativeName>
    <alternativeName>
        <fullName evidence="3">Nucleotide pyrophosphatase</fullName>
        <shortName evidence="3">Nucleotide PPase</shortName>
    </alternativeName>
</protein>
<keyword evidence="3" id="KW-0546">Nucleotide metabolism</keyword>
<dbReference type="PANTHER" id="PTHR43213:SF5">
    <property type="entry name" value="BIFUNCTIONAL DTTP_UTP PYROPHOSPHATASE_METHYLTRANSFERASE PROTEIN-RELATED"/>
    <property type="match status" value="1"/>
</dbReference>
<comment type="function">
    <text evidence="3">Nucleoside triphosphate pyrophosphatase that hydrolyzes dTTP and UTP. May have a dual role in cell division arrest and in preventing the incorporation of modified nucleotides into cellular nucleic acids.</text>
</comment>
<dbReference type="PANTHER" id="PTHR43213">
    <property type="entry name" value="BIFUNCTIONAL DTTP/UTP PYROPHOSPHATASE/METHYLTRANSFERASE PROTEIN-RELATED"/>
    <property type="match status" value="1"/>
</dbReference>
<dbReference type="HAMAP" id="MF_00528">
    <property type="entry name" value="Maf"/>
    <property type="match status" value="1"/>
</dbReference>
<dbReference type="KEGG" id="mzi:HWN40_06210"/>
<feature type="site" description="Important for substrate specificity" evidence="3">
    <location>
        <position position="12"/>
    </location>
</feature>
<dbReference type="GeneID" id="55821251"/>
<comment type="caution">
    <text evidence="3">Lacks conserved residue(s) required for the propagation of feature annotation.</text>
</comment>
<dbReference type="InterPro" id="IPR029001">
    <property type="entry name" value="ITPase-like_fam"/>
</dbReference>
<dbReference type="RefSeq" id="WP_176964925.1">
    <property type="nucleotide sequence ID" value="NZ_CP058215.1"/>
</dbReference>
<comment type="catalytic activity">
    <reaction evidence="3">
        <text>dTTP + H2O = dTMP + diphosphate + H(+)</text>
        <dbReference type="Rhea" id="RHEA:28534"/>
        <dbReference type="ChEBI" id="CHEBI:15377"/>
        <dbReference type="ChEBI" id="CHEBI:15378"/>
        <dbReference type="ChEBI" id="CHEBI:33019"/>
        <dbReference type="ChEBI" id="CHEBI:37568"/>
        <dbReference type="ChEBI" id="CHEBI:63528"/>
        <dbReference type="EC" id="3.6.1.9"/>
    </reaction>
</comment>
<dbReference type="GO" id="GO:0047429">
    <property type="term" value="F:nucleoside triphosphate diphosphatase activity"/>
    <property type="evidence" value="ECO:0007669"/>
    <property type="project" value="UniProtKB-EC"/>
</dbReference>
<sequence length="191" mass="21164">MTKIILASASPRRKELLKQLIGDNFQVFTSSYGEERVERVTPEELVTHHSLEKARDVAGNFRDGVIIAADTVVVCGDEVLGKPENENAAREMLRRISGQQIQAITGITVFDIGRDRELTQYETTRIWISDLTEKEIDSYVGTGEPFGKAGSFAIQGKGADFVERIEGDLSNVVGLPLPVLKEMLVELDKEN</sequence>